<feature type="transmembrane region" description="Helical" evidence="6">
    <location>
        <begin position="340"/>
        <end position="364"/>
    </location>
</feature>
<feature type="transmembrane region" description="Helical" evidence="6">
    <location>
        <begin position="77"/>
        <end position="105"/>
    </location>
</feature>
<comment type="caution">
    <text evidence="8">The sequence shown here is derived from an EMBL/GenBank/DDBJ whole genome shotgun (WGS) entry which is preliminary data.</text>
</comment>
<keyword evidence="2" id="KW-0813">Transport</keyword>
<keyword evidence="5 6" id="KW-0472">Membrane</keyword>
<organism evidence="8 9">
    <name type="scientific">Apilactobacillus timberlakei</name>
    <dbReference type="NCBI Taxonomy" id="2008380"/>
    <lineage>
        <taxon>Bacteria</taxon>
        <taxon>Bacillati</taxon>
        <taxon>Bacillota</taxon>
        <taxon>Bacilli</taxon>
        <taxon>Lactobacillales</taxon>
        <taxon>Lactobacillaceae</taxon>
        <taxon>Apilactobacillus</taxon>
    </lineage>
</organism>
<feature type="transmembrane region" description="Helical" evidence="6">
    <location>
        <begin position="154"/>
        <end position="176"/>
    </location>
</feature>
<name>A0ABY2YSR5_9LACO</name>
<evidence type="ECO:0000256" key="2">
    <source>
        <dbReference type="ARBA" id="ARBA00022448"/>
    </source>
</evidence>
<evidence type="ECO:0000256" key="4">
    <source>
        <dbReference type="ARBA" id="ARBA00022989"/>
    </source>
</evidence>
<sequence>MNKIKNNIFYDPILKIVIVILILMLFIGNPRMNDINFTTIISLFTMMMLVLIIKSLNILKFFSNYIINISNSTRQIVSLMTIFSFLGSMLVTNDIAIITLVPLYIEIAYTQKLSIPYPVTLITIAANLGSSVTPFGNPQNVFLLSYYHLSINQFFSPAFIILLLGIFVLGCLILFVKNKKINSNNLSKINLDYKKCLPVIILIIFIFMGIFEVINLWIPFAITLIYGNYINRSTITDVDYSLLLSFVGFFLIVGILSRNQLVISSLNHLLNTPHQVFFSGALISQIISNVPGAVLIAKFTNDFYSLYLGVNIGGLGSLVASLANLLAFKQVQKYSTKSSWQFLKIFTLTNIMLLLLSIILISFII</sequence>
<feature type="transmembrane region" description="Helical" evidence="6">
    <location>
        <begin position="35"/>
        <end position="56"/>
    </location>
</feature>
<dbReference type="InterPro" id="IPR051475">
    <property type="entry name" value="Diverse_Ion_Transporter"/>
</dbReference>
<dbReference type="PANTHER" id="PTHR43568">
    <property type="entry name" value="P PROTEIN"/>
    <property type="match status" value="1"/>
</dbReference>
<evidence type="ECO:0000259" key="7">
    <source>
        <dbReference type="Pfam" id="PF03600"/>
    </source>
</evidence>
<keyword evidence="9" id="KW-1185">Reference proteome</keyword>
<dbReference type="Pfam" id="PF03600">
    <property type="entry name" value="CitMHS"/>
    <property type="match status" value="1"/>
</dbReference>
<gene>
    <name evidence="8" type="ORF">DY048_05855</name>
</gene>
<keyword evidence="3 6" id="KW-0812">Transmembrane</keyword>
<dbReference type="Proteomes" id="UP000767392">
    <property type="component" value="Unassembled WGS sequence"/>
</dbReference>
<accession>A0ABY2YSR5</accession>
<evidence type="ECO:0000256" key="3">
    <source>
        <dbReference type="ARBA" id="ARBA00022692"/>
    </source>
</evidence>
<comment type="subcellular location">
    <subcellularLocation>
        <location evidence="1">Membrane</location>
        <topology evidence="1">Multi-pass membrane protein</topology>
    </subcellularLocation>
</comment>
<dbReference type="InterPro" id="IPR004680">
    <property type="entry name" value="Cit_transptr-like_dom"/>
</dbReference>
<dbReference type="RefSeq" id="WP_105988181.1">
    <property type="nucleotide sequence ID" value="NZ_POST01000004.1"/>
</dbReference>
<feature type="transmembrane region" description="Helical" evidence="6">
    <location>
        <begin position="238"/>
        <end position="256"/>
    </location>
</feature>
<feature type="transmembrane region" description="Helical" evidence="6">
    <location>
        <begin position="12"/>
        <end position="29"/>
    </location>
</feature>
<dbReference type="PANTHER" id="PTHR43568:SF1">
    <property type="entry name" value="P PROTEIN"/>
    <property type="match status" value="1"/>
</dbReference>
<reference evidence="8 9" key="1">
    <citation type="submission" date="2018-08" db="EMBL/GenBank/DDBJ databases">
        <title>Comparative genomics of wild bee and flower associated Lactobacillus reveals potential adaptation to the bee host.</title>
        <authorList>
            <person name="Vuong H.Q."/>
            <person name="Mcfrederick Q.S."/>
        </authorList>
    </citation>
    <scope>NUCLEOTIDE SEQUENCE [LARGE SCALE GENOMIC DNA]</scope>
    <source>
        <strain evidence="8 9">HV_04</strain>
    </source>
</reference>
<feature type="transmembrane region" description="Helical" evidence="6">
    <location>
        <begin position="303"/>
        <end position="328"/>
    </location>
</feature>
<protein>
    <submittedName>
        <fullName evidence="8">Carboxylate transporter</fullName>
    </submittedName>
</protein>
<proteinExistence type="predicted"/>
<feature type="domain" description="Citrate transporter-like" evidence="7">
    <location>
        <begin position="15"/>
        <end position="298"/>
    </location>
</feature>
<feature type="transmembrane region" description="Helical" evidence="6">
    <location>
        <begin position="197"/>
        <end position="218"/>
    </location>
</feature>
<evidence type="ECO:0000313" key="9">
    <source>
        <dbReference type="Proteomes" id="UP000767392"/>
    </source>
</evidence>
<feature type="transmembrane region" description="Helical" evidence="6">
    <location>
        <begin position="276"/>
        <end position="297"/>
    </location>
</feature>
<evidence type="ECO:0000256" key="5">
    <source>
        <dbReference type="ARBA" id="ARBA00023136"/>
    </source>
</evidence>
<keyword evidence="4 6" id="KW-1133">Transmembrane helix</keyword>
<evidence type="ECO:0000256" key="6">
    <source>
        <dbReference type="SAM" id="Phobius"/>
    </source>
</evidence>
<evidence type="ECO:0000256" key="1">
    <source>
        <dbReference type="ARBA" id="ARBA00004141"/>
    </source>
</evidence>
<evidence type="ECO:0000313" key="8">
    <source>
        <dbReference type="EMBL" id="TPR13429.1"/>
    </source>
</evidence>
<dbReference type="EMBL" id="QUAM01000004">
    <property type="protein sequence ID" value="TPR13429.1"/>
    <property type="molecule type" value="Genomic_DNA"/>
</dbReference>